<evidence type="ECO:0000256" key="2">
    <source>
        <dbReference type="SAM" id="SignalP"/>
    </source>
</evidence>
<dbReference type="EMBL" id="CP036426">
    <property type="protein sequence ID" value="QDV36453.1"/>
    <property type="molecule type" value="Genomic_DNA"/>
</dbReference>
<evidence type="ECO:0000313" key="4">
    <source>
        <dbReference type="Proteomes" id="UP000317835"/>
    </source>
</evidence>
<feature type="signal peptide" evidence="2">
    <location>
        <begin position="1"/>
        <end position="28"/>
    </location>
</feature>
<reference evidence="3 4" key="1">
    <citation type="submission" date="2019-02" db="EMBL/GenBank/DDBJ databases">
        <title>Deep-cultivation of Planctomycetes and their phenomic and genomic characterization uncovers novel biology.</title>
        <authorList>
            <person name="Wiegand S."/>
            <person name="Jogler M."/>
            <person name="Boedeker C."/>
            <person name="Pinto D."/>
            <person name="Vollmers J."/>
            <person name="Rivas-Marin E."/>
            <person name="Kohn T."/>
            <person name="Peeters S.H."/>
            <person name="Heuer A."/>
            <person name="Rast P."/>
            <person name="Oberbeckmann S."/>
            <person name="Bunk B."/>
            <person name="Jeske O."/>
            <person name="Meyerdierks A."/>
            <person name="Storesund J.E."/>
            <person name="Kallscheuer N."/>
            <person name="Luecker S."/>
            <person name="Lage O.M."/>
            <person name="Pohl T."/>
            <person name="Merkel B.J."/>
            <person name="Hornburger P."/>
            <person name="Mueller R.-W."/>
            <person name="Bruemmer F."/>
            <person name="Labrenz M."/>
            <person name="Spormann A.M."/>
            <person name="Op den Camp H."/>
            <person name="Overmann J."/>
            <person name="Amann R."/>
            <person name="Jetten M.S.M."/>
            <person name="Mascher T."/>
            <person name="Medema M.H."/>
            <person name="Devos D.P."/>
            <person name="Kaster A.-K."/>
            <person name="Ovreas L."/>
            <person name="Rohde M."/>
            <person name="Galperin M.Y."/>
            <person name="Jogler C."/>
        </authorList>
    </citation>
    <scope>NUCLEOTIDE SEQUENCE [LARGE SCALE GENOMIC DNA]</scope>
    <source>
        <strain evidence="3 4">ElP</strain>
    </source>
</reference>
<keyword evidence="2" id="KW-0732">Signal</keyword>
<protein>
    <submittedName>
        <fullName evidence="3">Uncharacterized protein</fullName>
    </submittedName>
</protein>
<dbReference type="Proteomes" id="UP000317835">
    <property type="component" value="Chromosome"/>
</dbReference>
<name>A0A518H6I8_9BACT</name>
<dbReference type="KEGG" id="tpla:ElP_43790"/>
<accession>A0A518H6I8</accession>
<evidence type="ECO:0000313" key="3">
    <source>
        <dbReference type="EMBL" id="QDV36453.1"/>
    </source>
</evidence>
<feature type="chain" id="PRO_5021932881" evidence="2">
    <location>
        <begin position="29"/>
        <end position="321"/>
    </location>
</feature>
<dbReference type="AlphaFoldDB" id="A0A518H6I8"/>
<feature type="region of interest" description="Disordered" evidence="1">
    <location>
        <begin position="185"/>
        <end position="208"/>
    </location>
</feature>
<feature type="region of interest" description="Disordered" evidence="1">
    <location>
        <begin position="239"/>
        <end position="262"/>
    </location>
</feature>
<sequence length="321" mass="33816" precursor="true">MPPISGAALMRRTLPAVALLLTGSIAPADDFDRLEGRVLSGLVEGPGVVARDRLTLLDLAAMPNMLQGIRSPVLLVRTDLGNPSRVLISPGFRPAHPEDGADPDAPPELVPVLVLERFATFEAGGGSAPDRLAEGRGVILFGGFTFDLDSGQVVPEGQGGDLRFVVEDEGGGGQRLEAIGGASISTLQTPPEFPETAPGTPSPGRSILPGDYAGRYRLYADGSLSGTLDLDVEGRSVSGRFRSDQTGSSYEVRGEVEDGPDPPVRFSVQLPRTTQEYEGRLFSDGKGAMAGSLVMVDRERPFFALREGGRVVPEGKAVELP</sequence>
<evidence type="ECO:0000256" key="1">
    <source>
        <dbReference type="SAM" id="MobiDB-lite"/>
    </source>
</evidence>
<gene>
    <name evidence="3" type="ORF">ElP_43790</name>
</gene>
<proteinExistence type="predicted"/>
<keyword evidence="4" id="KW-1185">Reference proteome</keyword>
<organism evidence="3 4">
    <name type="scientific">Tautonia plasticadhaerens</name>
    <dbReference type="NCBI Taxonomy" id="2527974"/>
    <lineage>
        <taxon>Bacteria</taxon>
        <taxon>Pseudomonadati</taxon>
        <taxon>Planctomycetota</taxon>
        <taxon>Planctomycetia</taxon>
        <taxon>Isosphaerales</taxon>
        <taxon>Isosphaeraceae</taxon>
        <taxon>Tautonia</taxon>
    </lineage>
</organism>